<comment type="caution">
    <text evidence="2">The sequence shown here is derived from an EMBL/GenBank/DDBJ whole genome shotgun (WGS) entry which is preliminary data.</text>
</comment>
<accession>A0A1Y3TWZ3</accession>
<dbReference type="AlphaFoldDB" id="A0A1Y3TWZ3"/>
<organism evidence="2 3">
    <name type="scientific">Anaerotignum lactatifermentans</name>
    <dbReference type="NCBI Taxonomy" id="160404"/>
    <lineage>
        <taxon>Bacteria</taxon>
        <taxon>Bacillati</taxon>
        <taxon>Bacillota</taxon>
        <taxon>Clostridia</taxon>
        <taxon>Lachnospirales</taxon>
        <taxon>Anaerotignaceae</taxon>
        <taxon>Anaerotignum</taxon>
    </lineage>
</organism>
<name>A0A1Y3TWZ3_9FIRM</name>
<feature type="domain" description="Abortive infection protein-like C-terminal" evidence="1">
    <location>
        <begin position="210"/>
        <end position="282"/>
    </location>
</feature>
<dbReference type="Proteomes" id="UP000195455">
    <property type="component" value="Unassembled WGS sequence"/>
</dbReference>
<protein>
    <recommendedName>
        <fullName evidence="1">Abortive infection protein-like C-terminal domain-containing protein</fullName>
    </recommendedName>
</protein>
<reference evidence="3" key="1">
    <citation type="submission" date="2017-04" db="EMBL/GenBank/DDBJ databases">
        <title>Function of individual gut microbiota members based on whole genome sequencing of pure cultures obtained from chicken caecum.</title>
        <authorList>
            <person name="Medvecky M."/>
            <person name="Cejkova D."/>
            <person name="Polansky O."/>
            <person name="Karasova D."/>
            <person name="Kubasova T."/>
            <person name="Cizek A."/>
            <person name="Rychlik I."/>
        </authorList>
    </citation>
    <scope>NUCLEOTIDE SEQUENCE [LARGE SCALE GENOMIC DNA]</scope>
    <source>
        <strain evidence="3">An75</strain>
    </source>
</reference>
<proteinExistence type="predicted"/>
<evidence type="ECO:0000313" key="3">
    <source>
        <dbReference type="Proteomes" id="UP000195455"/>
    </source>
</evidence>
<dbReference type="InterPro" id="IPR026001">
    <property type="entry name" value="Abi-like_C"/>
</dbReference>
<dbReference type="Pfam" id="PF14355">
    <property type="entry name" value="Abi_C"/>
    <property type="match status" value="1"/>
</dbReference>
<sequence length="289" mass="33442">MTTVQNTIVAMEKELSEEINHDYEKLYDVDNKELMCVLSSLHNKLVSNFEVLNKYLPTTSEERYLHADVSRKIMEILEQIKRFKDKLIGTQYEFFVVEYYNNIFELCDSFLQQYRGSYIPKNTEKIEIYYAISIFIIKEQKANVNVLETKLIDYKYIADLAFAAKEDLQKGNYDSVITKSRTMIEEAFCFAIEAKGVSPTKDGKITSLDKQFRTHYNIHTDSNTDERIKKLLGGLTTAIQGISDMRNNNSDSHGTGSRRYRLEKHHTEFCLNAAISVANFILGIAEKNK</sequence>
<evidence type="ECO:0000259" key="1">
    <source>
        <dbReference type="Pfam" id="PF14355"/>
    </source>
</evidence>
<evidence type="ECO:0000313" key="2">
    <source>
        <dbReference type="EMBL" id="OUN41074.1"/>
    </source>
</evidence>
<gene>
    <name evidence="2" type="ORF">B5G26_12595</name>
</gene>
<dbReference type="EMBL" id="NFHM01000023">
    <property type="protein sequence ID" value="OUN41074.1"/>
    <property type="molecule type" value="Genomic_DNA"/>
</dbReference>
<dbReference type="RefSeq" id="WP_087989887.1">
    <property type="nucleotide sequence ID" value="NZ_JBKYBB010000017.1"/>
</dbReference>